<dbReference type="GO" id="GO:0003677">
    <property type="term" value="F:DNA binding"/>
    <property type="evidence" value="ECO:0007669"/>
    <property type="project" value="UniProtKB-KW"/>
</dbReference>
<feature type="compositionally biased region" description="Pro residues" evidence="7">
    <location>
        <begin position="609"/>
        <end position="627"/>
    </location>
</feature>
<dbReference type="InterPro" id="IPR011990">
    <property type="entry name" value="TPR-like_helical_dom_sf"/>
</dbReference>
<dbReference type="CDD" id="cd15831">
    <property type="entry name" value="BTAD"/>
    <property type="match status" value="1"/>
</dbReference>
<evidence type="ECO:0000256" key="5">
    <source>
        <dbReference type="ARBA" id="ARBA00023163"/>
    </source>
</evidence>
<feature type="DNA-binding region" description="OmpR/PhoB-type" evidence="6">
    <location>
        <begin position="1"/>
        <end position="93"/>
    </location>
</feature>
<keyword evidence="4 6" id="KW-0238">DNA-binding</keyword>
<evidence type="ECO:0000256" key="4">
    <source>
        <dbReference type="ARBA" id="ARBA00023125"/>
    </source>
</evidence>
<dbReference type="InterPro" id="IPR051677">
    <property type="entry name" value="AfsR-DnrI-RedD_regulator"/>
</dbReference>
<feature type="compositionally biased region" description="Gly residues" evidence="7">
    <location>
        <begin position="628"/>
        <end position="638"/>
    </location>
</feature>
<dbReference type="Proteomes" id="UP001234880">
    <property type="component" value="Unassembled WGS sequence"/>
</dbReference>
<proteinExistence type="inferred from homology"/>
<dbReference type="InterPro" id="IPR027417">
    <property type="entry name" value="P-loop_NTPase"/>
</dbReference>
<dbReference type="SMART" id="SM01043">
    <property type="entry name" value="BTAD"/>
    <property type="match status" value="1"/>
</dbReference>
<dbReference type="SUPFAM" id="SSF46894">
    <property type="entry name" value="C-terminal effector domain of the bipartite response regulators"/>
    <property type="match status" value="1"/>
</dbReference>
<dbReference type="PANTHER" id="PTHR35807:SF1">
    <property type="entry name" value="TRANSCRIPTIONAL REGULATOR REDD"/>
    <property type="match status" value="1"/>
</dbReference>
<gene>
    <name evidence="9" type="ORF">JOF35_001424</name>
</gene>
<dbReference type="SUPFAM" id="SSF48452">
    <property type="entry name" value="TPR-like"/>
    <property type="match status" value="1"/>
</dbReference>
<dbReference type="InterPro" id="IPR036388">
    <property type="entry name" value="WH-like_DNA-bd_sf"/>
</dbReference>
<protein>
    <submittedName>
        <fullName evidence="9">DNA-binding SARP family transcriptional activator</fullName>
    </submittedName>
</protein>
<evidence type="ECO:0000259" key="8">
    <source>
        <dbReference type="PROSITE" id="PS51755"/>
    </source>
</evidence>
<comment type="caution">
    <text evidence="9">The sequence shown here is derived from an EMBL/GenBank/DDBJ whole genome shotgun (WGS) entry which is preliminary data.</text>
</comment>
<dbReference type="InterPro" id="IPR016032">
    <property type="entry name" value="Sig_transdc_resp-reg_C-effctor"/>
</dbReference>
<reference evidence="9 10" key="1">
    <citation type="submission" date="2023-07" db="EMBL/GenBank/DDBJ databases">
        <title>Sequencing the genomes of 1000 actinobacteria strains.</title>
        <authorList>
            <person name="Klenk H.-P."/>
        </authorList>
    </citation>
    <scope>NUCLEOTIDE SEQUENCE [LARGE SCALE GENOMIC DNA]</scope>
    <source>
        <strain evidence="9 10">DSM 41600</strain>
    </source>
</reference>
<dbReference type="Gene3D" id="1.25.40.10">
    <property type="entry name" value="Tetratricopeptide repeat domain"/>
    <property type="match status" value="1"/>
</dbReference>
<dbReference type="Gene3D" id="3.40.50.300">
    <property type="entry name" value="P-loop containing nucleotide triphosphate hydrolases"/>
    <property type="match status" value="1"/>
</dbReference>
<dbReference type="SMART" id="SM00862">
    <property type="entry name" value="Trans_reg_C"/>
    <property type="match status" value="1"/>
</dbReference>
<dbReference type="PANTHER" id="PTHR35807">
    <property type="entry name" value="TRANSCRIPTIONAL REGULATOR REDD-RELATED"/>
    <property type="match status" value="1"/>
</dbReference>
<dbReference type="Pfam" id="PF00486">
    <property type="entry name" value="Trans_reg_C"/>
    <property type="match status" value="1"/>
</dbReference>
<accession>A0ABT9KL46</accession>
<dbReference type="PRINTS" id="PR00364">
    <property type="entry name" value="DISEASERSIST"/>
</dbReference>
<evidence type="ECO:0000256" key="6">
    <source>
        <dbReference type="PROSITE-ProRule" id="PRU01091"/>
    </source>
</evidence>
<evidence type="ECO:0000256" key="3">
    <source>
        <dbReference type="ARBA" id="ARBA00023015"/>
    </source>
</evidence>
<keyword evidence="10" id="KW-1185">Reference proteome</keyword>
<keyword evidence="2" id="KW-0902">Two-component regulatory system</keyword>
<dbReference type="PROSITE" id="PS51755">
    <property type="entry name" value="OMPR_PHOB"/>
    <property type="match status" value="1"/>
</dbReference>
<dbReference type="Pfam" id="PF03704">
    <property type="entry name" value="BTAD"/>
    <property type="match status" value="1"/>
</dbReference>
<dbReference type="EMBL" id="JAURUE010000001">
    <property type="protein sequence ID" value="MDP9609147.1"/>
    <property type="molecule type" value="Genomic_DNA"/>
</dbReference>
<feature type="region of interest" description="Disordered" evidence="7">
    <location>
        <begin position="604"/>
        <end position="654"/>
    </location>
</feature>
<dbReference type="Gene3D" id="1.10.10.10">
    <property type="entry name" value="Winged helix-like DNA-binding domain superfamily/Winged helix DNA-binding domain"/>
    <property type="match status" value="1"/>
</dbReference>
<dbReference type="InterPro" id="IPR005158">
    <property type="entry name" value="BTAD"/>
</dbReference>
<dbReference type="SUPFAM" id="SSF52540">
    <property type="entry name" value="P-loop containing nucleoside triphosphate hydrolases"/>
    <property type="match status" value="1"/>
</dbReference>
<keyword evidence="5" id="KW-0804">Transcription</keyword>
<name>A0ABT9KL46_9ACTN</name>
<comment type="similarity">
    <text evidence="1">Belongs to the AfsR/DnrI/RedD regulatory family.</text>
</comment>
<evidence type="ECO:0000313" key="9">
    <source>
        <dbReference type="EMBL" id="MDP9609147.1"/>
    </source>
</evidence>
<dbReference type="InterPro" id="IPR001867">
    <property type="entry name" value="OmpR/PhoB-type_DNA-bd"/>
</dbReference>
<evidence type="ECO:0000313" key="10">
    <source>
        <dbReference type="Proteomes" id="UP001234880"/>
    </source>
</evidence>
<evidence type="ECO:0000256" key="7">
    <source>
        <dbReference type="SAM" id="MobiDB-lite"/>
    </source>
</evidence>
<sequence length="654" mass="70251">MRHVEFGILGPVEVRVDGRLLPVDGAKQRTVLAALLLSGGRVVSDDRLSELLWGRHPPVTMTAQLYTHISRLRKRCAPWLRLVRRGSGYAMDHSGARLDWEEFQRLAEQGRGELAEGRYADAAERLHTALALWRGPALSDVTGFLAETELPRLEEARISAVEHRVEAELALGRHAGSVPELTRLVAEHPLREGLRGQLMTALYRCDRRADALAVYERGRRVLREELGMDPGAGLRHVHHGVLRGDLPGPAAPEPVRVRLHKAGRTGVPGPEGTAGDIWAGLVPAMLPTDIADLSGRAGQLAVVLDGLRAPGRAGATVLTGAPGTGTSALAVHAAHRCREDFPHGQLYADLREADGGPKDPLDVLGWFLRALGAGHHDLPAALDERAQLYRSRLAGRRALVVLDNAVEDRQVRPLLVDGDGCRTLITGHSSLTSVEGVRLVRLDPLDAAEGRRLLAALAGPGRVAAEPEAADRIVARCDGLPLALRICAARLAAYPQWRLAHLADRLAPADRRLGELSLGSLAVRATLSRCHARLAPTARYAFRVLAHRDDGAAFTARQAAVELRWPEGRTEEVLESIAEVRLLDIVADGDQLGYRYRPLVRLFAREQPGPGPGPGTGPGPGPGPGPGTGPGHGTGYGPGPRSRSRPRTRPDGTG</sequence>
<organism evidence="9 10">
    <name type="scientific">Streptomyces demainii</name>
    <dbReference type="NCBI Taxonomy" id="588122"/>
    <lineage>
        <taxon>Bacteria</taxon>
        <taxon>Bacillati</taxon>
        <taxon>Actinomycetota</taxon>
        <taxon>Actinomycetes</taxon>
        <taxon>Kitasatosporales</taxon>
        <taxon>Streptomycetaceae</taxon>
        <taxon>Streptomyces</taxon>
    </lineage>
</organism>
<evidence type="ECO:0000256" key="2">
    <source>
        <dbReference type="ARBA" id="ARBA00023012"/>
    </source>
</evidence>
<keyword evidence="3" id="KW-0805">Transcription regulation</keyword>
<evidence type="ECO:0000256" key="1">
    <source>
        <dbReference type="ARBA" id="ARBA00005820"/>
    </source>
</evidence>
<dbReference type="RefSeq" id="WP_307110268.1">
    <property type="nucleotide sequence ID" value="NZ_JAURUE010000001.1"/>
</dbReference>
<feature type="domain" description="OmpR/PhoB-type" evidence="8">
    <location>
        <begin position="1"/>
        <end position="93"/>
    </location>
</feature>